<sequence length="45" mass="4763">MQGLTTNPNPNPNIPIPCNARKAGSVPRTLDLPSSDGHYLFCVGV</sequence>
<dbReference type="AlphaFoldDB" id="G2XWB9"/>
<dbReference type="EMBL" id="FQ790271">
    <property type="protein sequence ID" value="CCD44789.1"/>
    <property type="molecule type" value="Genomic_DNA"/>
</dbReference>
<dbReference type="Proteomes" id="UP000008177">
    <property type="component" value="Unplaced contigs"/>
</dbReference>
<reference evidence="3" key="1">
    <citation type="journal article" date="2011" name="PLoS Genet.">
        <title>Genomic analysis of the necrotrophic fungal pathogens Sclerotinia sclerotiorum and Botrytis cinerea.</title>
        <authorList>
            <person name="Amselem J."/>
            <person name="Cuomo C.A."/>
            <person name="van Kan J.A."/>
            <person name="Viaud M."/>
            <person name="Benito E.P."/>
            <person name="Couloux A."/>
            <person name="Coutinho P.M."/>
            <person name="de Vries R.P."/>
            <person name="Dyer P.S."/>
            <person name="Fillinger S."/>
            <person name="Fournier E."/>
            <person name="Gout L."/>
            <person name="Hahn M."/>
            <person name="Kohn L."/>
            <person name="Lapalu N."/>
            <person name="Plummer K.M."/>
            <person name="Pradier J.M."/>
            <person name="Quevillon E."/>
            <person name="Sharon A."/>
            <person name="Simon A."/>
            <person name="ten Have A."/>
            <person name="Tudzynski B."/>
            <person name="Tudzynski P."/>
            <person name="Wincker P."/>
            <person name="Andrew M."/>
            <person name="Anthouard V."/>
            <person name="Beever R.E."/>
            <person name="Beffa R."/>
            <person name="Benoit I."/>
            <person name="Bouzid O."/>
            <person name="Brault B."/>
            <person name="Chen Z."/>
            <person name="Choquer M."/>
            <person name="Collemare J."/>
            <person name="Cotton P."/>
            <person name="Danchin E.G."/>
            <person name="Da Silva C."/>
            <person name="Gautier A."/>
            <person name="Giraud C."/>
            <person name="Giraud T."/>
            <person name="Gonzalez C."/>
            <person name="Grossetete S."/>
            <person name="Guldener U."/>
            <person name="Henrissat B."/>
            <person name="Howlett B.J."/>
            <person name="Kodira C."/>
            <person name="Kretschmer M."/>
            <person name="Lappartient A."/>
            <person name="Leroch M."/>
            <person name="Levis C."/>
            <person name="Mauceli E."/>
            <person name="Neuveglise C."/>
            <person name="Oeser B."/>
            <person name="Pearson M."/>
            <person name="Poulain J."/>
            <person name="Poussereau N."/>
            <person name="Quesneville H."/>
            <person name="Rascle C."/>
            <person name="Schumacher J."/>
            <person name="Segurens B."/>
            <person name="Sexton A."/>
            <person name="Silva E."/>
            <person name="Sirven C."/>
            <person name="Soanes D.M."/>
            <person name="Talbot N.J."/>
            <person name="Templeton M."/>
            <person name="Yandava C."/>
            <person name="Yarden O."/>
            <person name="Zeng Q."/>
            <person name="Rollins J.A."/>
            <person name="Lebrun M.H."/>
            <person name="Dickman M."/>
        </authorList>
    </citation>
    <scope>NUCLEOTIDE SEQUENCE [LARGE SCALE GENOMIC DNA]</scope>
    <source>
        <strain evidence="3">T4</strain>
    </source>
</reference>
<evidence type="ECO:0000313" key="3">
    <source>
        <dbReference type="Proteomes" id="UP000008177"/>
    </source>
</evidence>
<protein>
    <submittedName>
        <fullName evidence="2">Uncharacterized protein</fullName>
    </submittedName>
</protein>
<evidence type="ECO:0000313" key="2">
    <source>
        <dbReference type="EMBL" id="CCD44789.1"/>
    </source>
</evidence>
<name>G2XWB9_BOTF4</name>
<accession>G2XWB9</accession>
<organism evidence="2 3">
    <name type="scientific">Botryotinia fuckeliana (strain T4)</name>
    <name type="common">Noble rot fungus</name>
    <name type="synonym">Botrytis cinerea</name>
    <dbReference type="NCBI Taxonomy" id="999810"/>
    <lineage>
        <taxon>Eukaryota</taxon>
        <taxon>Fungi</taxon>
        <taxon>Dikarya</taxon>
        <taxon>Ascomycota</taxon>
        <taxon>Pezizomycotina</taxon>
        <taxon>Leotiomycetes</taxon>
        <taxon>Helotiales</taxon>
        <taxon>Sclerotiniaceae</taxon>
        <taxon>Botrytis</taxon>
    </lineage>
</organism>
<gene>
    <name evidence="2" type="ORF">BofuT4_uP056900.1</name>
</gene>
<feature type="region of interest" description="Disordered" evidence="1">
    <location>
        <begin position="1"/>
        <end position="20"/>
    </location>
</feature>
<evidence type="ECO:0000256" key="1">
    <source>
        <dbReference type="SAM" id="MobiDB-lite"/>
    </source>
</evidence>
<proteinExistence type="predicted"/>
<dbReference type="HOGENOM" id="CLU_3207520_0_0_1"/>
<dbReference type="InParanoid" id="G2XWB9"/>